<dbReference type="EMBL" id="BJXB01000012">
    <property type="protein sequence ID" value="GEM47206.1"/>
    <property type="molecule type" value="Genomic_DNA"/>
</dbReference>
<reference evidence="2 3" key="1">
    <citation type="submission" date="2019-07" db="EMBL/GenBank/DDBJ databases">
        <title>Whole genome shotgun sequence of Deinococcus cellulosilyticus NBRC 106333.</title>
        <authorList>
            <person name="Hosoyama A."/>
            <person name="Uohara A."/>
            <person name="Ohji S."/>
            <person name="Ichikawa N."/>
        </authorList>
    </citation>
    <scope>NUCLEOTIDE SEQUENCE [LARGE SCALE GENOMIC DNA]</scope>
    <source>
        <strain evidence="2 3">NBRC 106333</strain>
    </source>
</reference>
<dbReference type="AlphaFoldDB" id="A0A511N450"/>
<organism evidence="2 3">
    <name type="scientific">Deinococcus cellulosilyticus (strain DSM 18568 / NBRC 106333 / KACC 11606 / 5516J-15)</name>
    <dbReference type="NCBI Taxonomy" id="1223518"/>
    <lineage>
        <taxon>Bacteria</taxon>
        <taxon>Thermotogati</taxon>
        <taxon>Deinococcota</taxon>
        <taxon>Deinococci</taxon>
        <taxon>Deinococcales</taxon>
        <taxon>Deinococcaceae</taxon>
        <taxon>Deinococcus</taxon>
    </lineage>
</organism>
<dbReference type="RefSeq" id="WP_146885277.1">
    <property type="nucleotide sequence ID" value="NZ_BJXB01000012.1"/>
</dbReference>
<evidence type="ECO:0000313" key="3">
    <source>
        <dbReference type="Proteomes" id="UP000321306"/>
    </source>
</evidence>
<protein>
    <submittedName>
        <fullName evidence="2">Uncharacterized protein</fullName>
    </submittedName>
</protein>
<feature type="region of interest" description="Disordered" evidence="1">
    <location>
        <begin position="36"/>
        <end position="60"/>
    </location>
</feature>
<comment type="caution">
    <text evidence="2">The sequence shown here is derived from an EMBL/GenBank/DDBJ whole genome shotgun (WGS) entry which is preliminary data.</text>
</comment>
<sequence length="241" mass="26245">MNPALFRRTEPTYTLPAGAVAIYDFVYDPANPQRLTDISGNGNHGQLGSTSGADTDDPAPGPDGYGLIFDAVDDFVSLPLALGNLSTYTYICAVEQLSFLSRRLVIGGSRTDGSVRNGLSVITGGMLELDNYLPSGGALSTPRTLVQNGNQCVVAARQNAGVSRAIFWNRLKMAEDSSPETYGGGAIDAFRLGRRSGSTADKFHARYDYTVIYNRALTDEEYLQAYLYIRQVLWQRGRRLP</sequence>
<evidence type="ECO:0000313" key="2">
    <source>
        <dbReference type="EMBL" id="GEM47206.1"/>
    </source>
</evidence>
<dbReference type="SUPFAM" id="SSF49899">
    <property type="entry name" value="Concanavalin A-like lectins/glucanases"/>
    <property type="match status" value="1"/>
</dbReference>
<name>A0A511N450_DEIC1</name>
<proteinExistence type="predicted"/>
<evidence type="ECO:0000256" key="1">
    <source>
        <dbReference type="SAM" id="MobiDB-lite"/>
    </source>
</evidence>
<gene>
    <name evidence="2" type="ORF">DC3_28410</name>
</gene>
<keyword evidence="3" id="KW-1185">Reference proteome</keyword>
<dbReference type="Gene3D" id="2.60.120.200">
    <property type="match status" value="1"/>
</dbReference>
<feature type="compositionally biased region" description="Polar residues" evidence="1">
    <location>
        <begin position="36"/>
        <end position="51"/>
    </location>
</feature>
<dbReference type="InterPro" id="IPR013320">
    <property type="entry name" value="ConA-like_dom_sf"/>
</dbReference>
<accession>A0A511N450</accession>
<dbReference type="Proteomes" id="UP000321306">
    <property type="component" value="Unassembled WGS sequence"/>
</dbReference>